<keyword evidence="3" id="KW-1185">Reference proteome</keyword>
<accession>A0A918AEW6</accession>
<dbReference type="EMBL" id="BMNK01000023">
    <property type="protein sequence ID" value="GGP17307.1"/>
    <property type="molecule type" value="Genomic_DNA"/>
</dbReference>
<proteinExistence type="predicted"/>
<dbReference type="Proteomes" id="UP000660745">
    <property type="component" value="Unassembled WGS sequence"/>
</dbReference>
<comment type="caution">
    <text evidence="2">The sequence shown here is derived from an EMBL/GenBank/DDBJ whole genome shotgun (WGS) entry which is preliminary data.</text>
</comment>
<organism evidence="2 3">
    <name type="scientific">Nonomuraea glycinis</name>
    <dbReference type="NCBI Taxonomy" id="2047744"/>
    <lineage>
        <taxon>Bacteria</taxon>
        <taxon>Bacillati</taxon>
        <taxon>Actinomycetota</taxon>
        <taxon>Actinomycetes</taxon>
        <taxon>Streptosporangiales</taxon>
        <taxon>Streptosporangiaceae</taxon>
        <taxon>Nonomuraea</taxon>
    </lineage>
</organism>
<gene>
    <name evidence="2" type="ORF">GCM10012278_84690</name>
</gene>
<evidence type="ECO:0000256" key="1">
    <source>
        <dbReference type="SAM" id="MobiDB-lite"/>
    </source>
</evidence>
<name>A0A918AEW6_9ACTN</name>
<sequence>MTLGGRRAPAGARPSVLRMTTERIATGKKVIVAIAGLVLTAGSLGPASAQAGTTGESTAAVAAPKPPKGARAVVQVTPNPTTRRGQELTITGHCGGGKGLKAVLGGIDREHPMLRNVRIIDDNPRGFVAKATLAPHIGNGVGPIFVDCGGEAGVTLLVTHV</sequence>
<reference evidence="2" key="1">
    <citation type="journal article" date="2014" name="Int. J. Syst. Evol. Microbiol.">
        <title>Complete genome sequence of Corynebacterium casei LMG S-19264T (=DSM 44701T), isolated from a smear-ripened cheese.</title>
        <authorList>
            <consortium name="US DOE Joint Genome Institute (JGI-PGF)"/>
            <person name="Walter F."/>
            <person name="Albersmeier A."/>
            <person name="Kalinowski J."/>
            <person name="Ruckert C."/>
        </authorList>
    </citation>
    <scope>NUCLEOTIDE SEQUENCE</scope>
    <source>
        <strain evidence="2">CGMCC 4.7430</strain>
    </source>
</reference>
<feature type="region of interest" description="Disordered" evidence="1">
    <location>
        <begin position="46"/>
        <end position="67"/>
    </location>
</feature>
<reference evidence="2" key="2">
    <citation type="submission" date="2020-09" db="EMBL/GenBank/DDBJ databases">
        <authorList>
            <person name="Sun Q."/>
            <person name="Zhou Y."/>
        </authorList>
    </citation>
    <scope>NUCLEOTIDE SEQUENCE</scope>
    <source>
        <strain evidence="2">CGMCC 4.7430</strain>
    </source>
</reference>
<dbReference type="AlphaFoldDB" id="A0A918AEW6"/>
<protein>
    <submittedName>
        <fullName evidence="2">Uncharacterized protein</fullName>
    </submittedName>
</protein>
<evidence type="ECO:0000313" key="3">
    <source>
        <dbReference type="Proteomes" id="UP000660745"/>
    </source>
</evidence>
<evidence type="ECO:0000313" key="2">
    <source>
        <dbReference type="EMBL" id="GGP17307.1"/>
    </source>
</evidence>